<accession>A0AAE3G6X0</accession>
<dbReference type="Pfam" id="PF19742">
    <property type="entry name" value="DUF6231"/>
    <property type="match status" value="1"/>
</dbReference>
<dbReference type="InterPro" id="IPR046199">
    <property type="entry name" value="DUF6231"/>
</dbReference>
<sequence length="152" mass="17099">MRWLVSELIGDVKPATLAVVGKFPALDEAGLGKTPEIAVTRIEADAYRQLATLGMQDLVLVGDTLEQLERRDGEALLAGLRDLFARRVIVSLQPEHGWQPRDLIAFGFTRLGRDHAGTAEFFGFDIATYKTTPDWLNARNWANPDLFDKFRW</sequence>
<protein>
    <submittedName>
        <fullName evidence="1">Uncharacterized protein</fullName>
    </submittedName>
</protein>
<name>A0AAE3G6X0_9GAMM</name>
<evidence type="ECO:0000313" key="1">
    <source>
        <dbReference type="EMBL" id="MCP1676193.1"/>
    </source>
</evidence>
<dbReference type="RefSeq" id="WP_253481315.1">
    <property type="nucleotide sequence ID" value="NZ_JALJXV010000008.1"/>
</dbReference>
<organism evidence="1 2">
    <name type="scientific">Natronocella acetinitrilica</name>
    <dbReference type="NCBI Taxonomy" id="414046"/>
    <lineage>
        <taxon>Bacteria</taxon>
        <taxon>Pseudomonadati</taxon>
        <taxon>Pseudomonadota</taxon>
        <taxon>Gammaproteobacteria</taxon>
        <taxon>Chromatiales</taxon>
        <taxon>Ectothiorhodospiraceae</taxon>
        <taxon>Natronocella</taxon>
    </lineage>
</organism>
<comment type="caution">
    <text evidence="1">The sequence shown here is derived from an EMBL/GenBank/DDBJ whole genome shotgun (WGS) entry which is preliminary data.</text>
</comment>
<dbReference type="Proteomes" id="UP001205843">
    <property type="component" value="Unassembled WGS sequence"/>
</dbReference>
<gene>
    <name evidence="1" type="ORF">J2T57_003352</name>
</gene>
<dbReference type="AlphaFoldDB" id="A0AAE3G6X0"/>
<evidence type="ECO:0000313" key="2">
    <source>
        <dbReference type="Proteomes" id="UP001205843"/>
    </source>
</evidence>
<reference evidence="1" key="1">
    <citation type="submission" date="2022-03" db="EMBL/GenBank/DDBJ databases">
        <title>Genomic Encyclopedia of Type Strains, Phase III (KMG-III): the genomes of soil and plant-associated and newly described type strains.</title>
        <authorList>
            <person name="Whitman W."/>
        </authorList>
    </citation>
    <scope>NUCLEOTIDE SEQUENCE</scope>
    <source>
        <strain evidence="1">ANL 6-2</strain>
    </source>
</reference>
<keyword evidence="2" id="KW-1185">Reference proteome</keyword>
<proteinExistence type="predicted"/>
<dbReference type="EMBL" id="JALJXV010000008">
    <property type="protein sequence ID" value="MCP1676193.1"/>
    <property type="molecule type" value="Genomic_DNA"/>
</dbReference>